<proteinExistence type="predicted"/>
<name>A0ABV3L0H8_STRGS</name>
<evidence type="ECO:0008006" key="3">
    <source>
        <dbReference type="Google" id="ProtNLM"/>
    </source>
</evidence>
<gene>
    <name evidence="1" type="ORF">AB0470_36645</name>
</gene>
<evidence type="ECO:0000313" key="2">
    <source>
        <dbReference type="Proteomes" id="UP001553148"/>
    </source>
</evidence>
<accession>A0ABV3L0H8</accession>
<reference evidence="1 2" key="1">
    <citation type="submission" date="2024-06" db="EMBL/GenBank/DDBJ databases">
        <title>The Natural Products Discovery Center: Release of the First 8490 Sequenced Strains for Exploring Actinobacteria Biosynthetic Diversity.</title>
        <authorList>
            <person name="Kalkreuter E."/>
            <person name="Kautsar S.A."/>
            <person name="Yang D."/>
            <person name="Bader C.D."/>
            <person name="Teijaro C.N."/>
            <person name="Fluegel L."/>
            <person name="Davis C.M."/>
            <person name="Simpson J.R."/>
            <person name="Lauterbach L."/>
            <person name="Steele A.D."/>
            <person name="Gui C."/>
            <person name="Meng S."/>
            <person name="Li G."/>
            <person name="Viehrig K."/>
            <person name="Ye F."/>
            <person name="Su P."/>
            <person name="Kiefer A.F."/>
            <person name="Nichols A."/>
            <person name="Cepeda A.J."/>
            <person name="Yan W."/>
            <person name="Fan B."/>
            <person name="Jiang Y."/>
            <person name="Adhikari A."/>
            <person name="Zheng C.-J."/>
            <person name="Schuster L."/>
            <person name="Cowan T.M."/>
            <person name="Smanski M.J."/>
            <person name="Chevrette M.G."/>
            <person name="De Carvalho L.P.S."/>
            <person name="Shen B."/>
        </authorList>
    </citation>
    <scope>NUCLEOTIDE SEQUENCE [LARGE SCALE GENOMIC DNA]</scope>
    <source>
        <strain evidence="1 2">NPDC052360</strain>
    </source>
</reference>
<evidence type="ECO:0000313" key="1">
    <source>
        <dbReference type="EMBL" id="MEV8465067.1"/>
    </source>
</evidence>
<organism evidence="1 2">
    <name type="scientific">Streptomyces griseosporeus</name>
    <dbReference type="NCBI Taxonomy" id="1910"/>
    <lineage>
        <taxon>Bacteria</taxon>
        <taxon>Bacillati</taxon>
        <taxon>Actinomycetota</taxon>
        <taxon>Actinomycetes</taxon>
        <taxon>Kitasatosporales</taxon>
        <taxon>Streptomycetaceae</taxon>
        <taxon>Streptomyces</taxon>
    </lineage>
</organism>
<protein>
    <recommendedName>
        <fullName evidence="3">GIY-YIG nuclease family protein</fullName>
    </recommendedName>
</protein>
<dbReference type="RefSeq" id="WP_162655666.1">
    <property type="nucleotide sequence ID" value="NZ_JBFAUJ010000032.1"/>
</dbReference>
<keyword evidence="2" id="KW-1185">Reference proteome</keyword>
<sequence length="215" mass="23614">MPVSRLRTITSPTFGSILGGQSGCRRCADIRAGAARREDPERAAASMREAGLEPLEPYTTTMTPWRCRCTTCHRASIPTLAKIRSGRGCKYCARFGFDRAAPARVYVVTHAQHGAVKIGVAGALQRNDRIAQHRRRGWTLFYEHHVPTGDDALAVEQTILRRLRAAGHGVFLTAAQMPNGWTETFDAARVTAAQLRDAIRAHQSTPAPPEPLTLF</sequence>
<comment type="caution">
    <text evidence="1">The sequence shown here is derived from an EMBL/GenBank/DDBJ whole genome shotgun (WGS) entry which is preliminary data.</text>
</comment>
<dbReference type="Proteomes" id="UP001553148">
    <property type="component" value="Unassembled WGS sequence"/>
</dbReference>
<dbReference type="EMBL" id="JBFAUJ010000032">
    <property type="protein sequence ID" value="MEV8465067.1"/>
    <property type="molecule type" value="Genomic_DNA"/>
</dbReference>